<accession>A0A1N6DVE6</accession>
<keyword evidence="2" id="KW-1185">Reference proteome</keyword>
<sequence>MKNSKILIGLCSGLILFSCQNLDETNDLGQQKLADEIIYSDLKVPTIKVNLKSENARIAGEEREVKLMKAEFITAPGSEQMGRTVIFDNKGSKQLDFHFNPDRKIFGTSDMSYYIDEVRPSSTISTSDATGALENAAQTWEEVSCSEMGLYRTPTEADPYGIVANIFGYPSIPDVVADVSNLGFMPAEFFDFLAPGGSNFILAVTFTFSYGGEPDLNGDGKIDSALKEIYYNDNFPWAANGGQIDLETVALHEMGHGFDQAHFGTGFIKKNGEFQFSPRAVMNASYSGIQQDIYRTDNAGHCGIWATWPSN</sequence>
<gene>
    <name evidence="1" type="ORF">SAMN05444394_1433</name>
</gene>
<evidence type="ECO:0000313" key="2">
    <source>
        <dbReference type="Proteomes" id="UP000185221"/>
    </source>
</evidence>
<dbReference type="InterPro" id="IPR024079">
    <property type="entry name" value="MetalloPept_cat_dom_sf"/>
</dbReference>
<dbReference type="AlphaFoldDB" id="A0A1N6DVE6"/>
<protein>
    <submittedName>
        <fullName evidence="1">Uncharacterized protein</fullName>
    </submittedName>
</protein>
<dbReference type="GO" id="GO:0008237">
    <property type="term" value="F:metallopeptidase activity"/>
    <property type="evidence" value="ECO:0007669"/>
    <property type="project" value="InterPro"/>
</dbReference>
<dbReference type="EMBL" id="FSRC01000001">
    <property type="protein sequence ID" value="SIN74720.1"/>
    <property type="molecule type" value="Genomic_DNA"/>
</dbReference>
<proteinExistence type="predicted"/>
<dbReference type="STRING" id="226505.SAMN05444394_1433"/>
<reference evidence="2" key="1">
    <citation type="submission" date="2016-11" db="EMBL/GenBank/DDBJ databases">
        <authorList>
            <person name="Varghese N."/>
            <person name="Submissions S."/>
        </authorList>
    </citation>
    <scope>NUCLEOTIDE SEQUENCE [LARGE SCALE GENOMIC DNA]</scope>
    <source>
        <strain evidence="2">DSM 15292</strain>
    </source>
</reference>
<evidence type="ECO:0000313" key="1">
    <source>
        <dbReference type="EMBL" id="SIN74720.1"/>
    </source>
</evidence>
<organism evidence="1 2">
    <name type="scientific">Algoriphagus halophilus</name>
    <dbReference type="NCBI Taxonomy" id="226505"/>
    <lineage>
        <taxon>Bacteria</taxon>
        <taxon>Pseudomonadati</taxon>
        <taxon>Bacteroidota</taxon>
        <taxon>Cytophagia</taxon>
        <taxon>Cytophagales</taxon>
        <taxon>Cyclobacteriaceae</taxon>
        <taxon>Algoriphagus</taxon>
    </lineage>
</organism>
<dbReference type="PROSITE" id="PS51257">
    <property type="entry name" value="PROKAR_LIPOPROTEIN"/>
    <property type="match status" value="1"/>
</dbReference>
<dbReference type="OrthoDB" id="905690at2"/>
<name>A0A1N6DVE6_9BACT</name>
<dbReference type="Gene3D" id="3.40.390.10">
    <property type="entry name" value="Collagenase (Catalytic Domain)"/>
    <property type="match status" value="1"/>
</dbReference>
<dbReference type="RefSeq" id="WP_074224110.1">
    <property type="nucleotide sequence ID" value="NZ_FSRC01000001.1"/>
</dbReference>
<dbReference type="SUPFAM" id="SSF55486">
    <property type="entry name" value="Metalloproteases ('zincins'), catalytic domain"/>
    <property type="match status" value="1"/>
</dbReference>
<dbReference type="Proteomes" id="UP000185221">
    <property type="component" value="Unassembled WGS sequence"/>
</dbReference>